<feature type="transmembrane region" description="Helical" evidence="6">
    <location>
        <begin position="293"/>
        <end position="312"/>
    </location>
</feature>
<evidence type="ECO:0000256" key="2">
    <source>
        <dbReference type="ARBA" id="ARBA00022448"/>
    </source>
</evidence>
<feature type="transmembrane region" description="Helical" evidence="6">
    <location>
        <begin position="44"/>
        <end position="65"/>
    </location>
</feature>
<dbReference type="PANTHER" id="PTHR43826:SF3">
    <property type="entry name" value="GLUCOSE-6-PHOSPHATE EXCHANGER SLC37A4"/>
    <property type="match status" value="1"/>
</dbReference>
<accession>A0ABV5WH45</accession>
<dbReference type="InterPro" id="IPR011701">
    <property type="entry name" value="MFS"/>
</dbReference>
<reference evidence="8 9" key="1">
    <citation type="submission" date="2024-09" db="EMBL/GenBank/DDBJ databases">
        <authorList>
            <person name="Sun Q."/>
            <person name="Mori K."/>
        </authorList>
    </citation>
    <scope>NUCLEOTIDE SEQUENCE [LARGE SCALE GENOMIC DNA]</scope>
    <source>
        <strain evidence="8 9">JCM 11201</strain>
    </source>
</reference>
<dbReference type="InterPro" id="IPR036259">
    <property type="entry name" value="MFS_trans_sf"/>
</dbReference>
<dbReference type="EMBL" id="JBHMAF010000086">
    <property type="protein sequence ID" value="MFB9759701.1"/>
    <property type="molecule type" value="Genomic_DNA"/>
</dbReference>
<protein>
    <submittedName>
        <fullName evidence="8">Nitrate/nitrite transporter</fullName>
    </submittedName>
</protein>
<keyword evidence="9" id="KW-1185">Reference proteome</keyword>
<keyword evidence="4 6" id="KW-1133">Transmembrane helix</keyword>
<dbReference type="InterPro" id="IPR051337">
    <property type="entry name" value="OPA_Antiporter"/>
</dbReference>
<evidence type="ECO:0000256" key="4">
    <source>
        <dbReference type="ARBA" id="ARBA00022989"/>
    </source>
</evidence>
<feature type="transmembrane region" description="Helical" evidence="6">
    <location>
        <begin position="267"/>
        <end position="286"/>
    </location>
</feature>
<keyword evidence="2" id="KW-0813">Transport</keyword>
<keyword evidence="5 6" id="KW-0472">Membrane</keyword>
<feature type="domain" description="Major facilitator superfamily (MFS) profile" evidence="7">
    <location>
        <begin position="15"/>
        <end position="416"/>
    </location>
</feature>
<feature type="transmembrane region" description="Helical" evidence="6">
    <location>
        <begin position="318"/>
        <end position="342"/>
    </location>
</feature>
<comment type="caution">
    <text evidence="8">The sequence shown here is derived from an EMBL/GenBank/DDBJ whole genome shotgun (WGS) entry which is preliminary data.</text>
</comment>
<gene>
    <name evidence="8" type="ORF">ACFFMS_14920</name>
</gene>
<evidence type="ECO:0000256" key="6">
    <source>
        <dbReference type="SAM" id="Phobius"/>
    </source>
</evidence>
<dbReference type="SUPFAM" id="SSF103473">
    <property type="entry name" value="MFS general substrate transporter"/>
    <property type="match status" value="1"/>
</dbReference>
<dbReference type="PROSITE" id="PS50850">
    <property type="entry name" value="MFS"/>
    <property type="match status" value="1"/>
</dbReference>
<sequence>METETEQKGGYKWIVFTTVLFAYFLIVSQRTAPGLITDQLMDEFHISASTLGVLAGIQFVSYAGLQVPFGVLADRFGPAYFLIIGTLLDGLGTVLYSSASHEAILMTARLLVGVGDAMIWINIVLILSQWFSKKEFAALLGWAGMCGSLGSIMATLPFSYWIAASGWRAPFLTLGLALCAWTALLYFVLVKRPKQLKLAPPYASQQSKQQKSVLSIIRRVFQSRQAWAAFFCHFGLVGTYVGFIGSWAVPYGMTVYHMTRAEASQLIMLGLLGALIGGPITGWISTRLHMRRLPYIIVHLLTFLSWTSFLVMGGKPPLPVLMVLYVLIGYANGASMLTFAVVRHSFLEEEVGVVSGFANMGGFLSAVLLPILFGAVLDYFESTASVHIGYWYGFSIPAFFSFIGLLGGFAISEKQYKSKTKLQPSA</sequence>
<evidence type="ECO:0000256" key="1">
    <source>
        <dbReference type="ARBA" id="ARBA00004651"/>
    </source>
</evidence>
<feature type="transmembrane region" description="Helical" evidence="6">
    <location>
        <begin position="77"/>
        <end position="97"/>
    </location>
</feature>
<feature type="transmembrane region" description="Helical" evidence="6">
    <location>
        <begin position="103"/>
        <end position="127"/>
    </location>
</feature>
<name>A0ABV5WH45_9BACI</name>
<feature type="transmembrane region" description="Helical" evidence="6">
    <location>
        <begin position="169"/>
        <end position="189"/>
    </location>
</feature>
<dbReference type="Gene3D" id="1.20.1250.20">
    <property type="entry name" value="MFS general substrate transporter like domains"/>
    <property type="match status" value="2"/>
</dbReference>
<evidence type="ECO:0000256" key="3">
    <source>
        <dbReference type="ARBA" id="ARBA00022692"/>
    </source>
</evidence>
<evidence type="ECO:0000256" key="5">
    <source>
        <dbReference type="ARBA" id="ARBA00023136"/>
    </source>
</evidence>
<feature type="transmembrane region" description="Helical" evidence="6">
    <location>
        <begin position="389"/>
        <end position="411"/>
    </location>
</feature>
<comment type="subcellular location">
    <subcellularLocation>
        <location evidence="1">Cell membrane</location>
        <topology evidence="1">Multi-pass membrane protein</topology>
    </subcellularLocation>
</comment>
<keyword evidence="3 6" id="KW-0812">Transmembrane</keyword>
<proteinExistence type="predicted"/>
<feature type="transmembrane region" description="Helical" evidence="6">
    <location>
        <begin position="12"/>
        <end position="32"/>
    </location>
</feature>
<dbReference type="RefSeq" id="WP_379950056.1">
    <property type="nucleotide sequence ID" value="NZ_JBHMAF010000086.1"/>
</dbReference>
<evidence type="ECO:0000259" key="7">
    <source>
        <dbReference type="PROSITE" id="PS50850"/>
    </source>
</evidence>
<feature type="transmembrane region" description="Helical" evidence="6">
    <location>
        <begin position="354"/>
        <end position="377"/>
    </location>
</feature>
<feature type="transmembrane region" description="Helical" evidence="6">
    <location>
        <begin position="226"/>
        <end position="247"/>
    </location>
</feature>
<evidence type="ECO:0000313" key="8">
    <source>
        <dbReference type="EMBL" id="MFB9759701.1"/>
    </source>
</evidence>
<feature type="transmembrane region" description="Helical" evidence="6">
    <location>
        <begin position="139"/>
        <end position="163"/>
    </location>
</feature>
<dbReference type="PANTHER" id="PTHR43826">
    <property type="entry name" value="GLUCOSE-6-PHOSPHATE EXCHANGER SLC37A4"/>
    <property type="match status" value="1"/>
</dbReference>
<dbReference type="Proteomes" id="UP001589609">
    <property type="component" value="Unassembled WGS sequence"/>
</dbReference>
<evidence type="ECO:0000313" key="9">
    <source>
        <dbReference type="Proteomes" id="UP001589609"/>
    </source>
</evidence>
<dbReference type="InterPro" id="IPR020846">
    <property type="entry name" value="MFS_dom"/>
</dbReference>
<organism evidence="8 9">
    <name type="scientific">Ectobacillus funiculus</name>
    <dbReference type="NCBI Taxonomy" id="137993"/>
    <lineage>
        <taxon>Bacteria</taxon>
        <taxon>Bacillati</taxon>
        <taxon>Bacillota</taxon>
        <taxon>Bacilli</taxon>
        <taxon>Bacillales</taxon>
        <taxon>Bacillaceae</taxon>
        <taxon>Ectobacillus</taxon>
    </lineage>
</organism>
<dbReference type="Pfam" id="PF07690">
    <property type="entry name" value="MFS_1"/>
    <property type="match status" value="1"/>
</dbReference>